<gene>
    <name evidence="8" type="primary">paeR7IM_1</name>
    <name evidence="8" type="ORF">DDT42_01744</name>
</gene>
<evidence type="ECO:0000313" key="9">
    <source>
        <dbReference type="Proteomes" id="UP000811545"/>
    </source>
</evidence>
<keyword evidence="3 8" id="KW-0808">Transferase</keyword>
<feature type="region of interest" description="Disordered" evidence="6">
    <location>
        <begin position="443"/>
        <end position="462"/>
    </location>
</feature>
<comment type="caution">
    <text evidence="8">The sequence shown here is derived from an EMBL/GenBank/DDBJ whole genome shotgun (WGS) entry which is preliminary data.</text>
</comment>
<proteinExistence type="predicted"/>
<dbReference type="PANTHER" id="PTHR33841">
    <property type="entry name" value="DNA METHYLTRANSFERASE YEEA-RELATED"/>
    <property type="match status" value="1"/>
</dbReference>
<protein>
    <recommendedName>
        <fullName evidence="1">site-specific DNA-methyltransferase (adenine-specific)</fullName>
        <ecNumber evidence="1">2.1.1.72</ecNumber>
    </recommendedName>
</protein>
<dbReference type="PRINTS" id="PR00507">
    <property type="entry name" value="N12N6MTFRASE"/>
</dbReference>
<name>A0A9E2BIY3_PSYF1</name>
<dbReference type="SUPFAM" id="SSF53335">
    <property type="entry name" value="S-adenosyl-L-methionine-dependent methyltransferases"/>
    <property type="match status" value="1"/>
</dbReference>
<evidence type="ECO:0000256" key="6">
    <source>
        <dbReference type="SAM" id="MobiDB-lite"/>
    </source>
</evidence>
<sequence length="756" mass="87035">MLDPACGSGAFLVGMMNVLLEIYKVIFRHLNREMSDFELKKRIIGRNLYGVDVMRWAVHSAELRLWLSLMIESDLTIFDLRRSPLLPNLNLKLRVGDSLVQEIGGLNLKIRDGEISFPIKRRLADLKNEKEKYCNNDPTGKYKTEKLILNEEVSIFNDIIEERIIKLQKEKQYLNLPKLKTGNMYSDMATYKVADDTDKDKANQIKEIDNEVNNLNLVRIKLKEHKPFVWDIDFAEIFGEKGGFDIVIGNPPYVRQEKISPPNVNKSELTLEERREYKEKLISSVKNQFDKVPTIDRRSDYYIYFYFHGLSLLNKRGTFCFITSNSWLDVGYGASLQEFLLRHVPIFAVYDNQSTRSFEHADVNTIIALFGAPIKGRGDFPALSNIARFVVFKKPFEEAINTKSLLEIEEAKEVLTSDSFRVFPKKQEDLLEEGWEYPEPDVIAGSGATKQSQTKSHSEPCPELDSGVVSAFRKSKSALFKDKFLTGKYTGNKWGGKYLRAPDIFFKILEKGKGKLVSLSSVAYIEGYIHGFNVGDEFPKDYFIESLEDAKLILLDKYSPGVKLFGIKKQGNSRVIADLLFPRMIGSRFLVLLNKENILGQKFYKIILKDEFKDLKITLSLFLNSTIQILQNEVIMLSPWGMGALSVNSNDVKQIKVTISLKFNRKLFEKLFTREIKSIFEELGFQKCSTRNCNHPVHPYEYIKPEEVSFEKIIPDRREFDKIVFEALGLTEEEQLEVYRAVVELVKNRLVKAKSV</sequence>
<dbReference type="AlphaFoldDB" id="A0A9E2BIY3"/>
<dbReference type="PROSITE" id="PS00092">
    <property type="entry name" value="N6_MTASE"/>
    <property type="match status" value="1"/>
</dbReference>
<dbReference type="Pfam" id="PF07669">
    <property type="entry name" value="Eco57I"/>
    <property type="match status" value="1"/>
</dbReference>
<dbReference type="InterPro" id="IPR050953">
    <property type="entry name" value="N4_N6_ade-DNA_methylase"/>
</dbReference>
<dbReference type="Gene3D" id="3.40.50.150">
    <property type="entry name" value="Vaccinia Virus protein VP39"/>
    <property type="match status" value="2"/>
</dbReference>
<dbReference type="GO" id="GO:0032259">
    <property type="term" value="P:methylation"/>
    <property type="evidence" value="ECO:0007669"/>
    <property type="project" value="UniProtKB-KW"/>
</dbReference>
<evidence type="ECO:0000256" key="2">
    <source>
        <dbReference type="ARBA" id="ARBA00022603"/>
    </source>
</evidence>
<keyword evidence="2 8" id="KW-0489">Methyltransferase</keyword>
<dbReference type="GO" id="GO:0003676">
    <property type="term" value="F:nucleic acid binding"/>
    <property type="evidence" value="ECO:0007669"/>
    <property type="project" value="InterPro"/>
</dbReference>
<dbReference type="EC" id="2.1.1.72" evidence="1"/>
<evidence type="ECO:0000256" key="1">
    <source>
        <dbReference type="ARBA" id="ARBA00011900"/>
    </source>
</evidence>
<dbReference type="InterPro" id="IPR029063">
    <property type="entry name" value="SAM-dependent_MTases_sf"/>
</dbReference>
<evidence type="ECO:0000256" key="4">
    <source>
        <dbReference type="ARBA" id="ARBA00022691"/>
    </source>
</evidence>
<dbReference type="GO" id="GO:0006304">
    <property type="term" value="P:DNA modification"/>
    <property type="evidence" value="ECO:0007669"/>
    <property type="project" value="InterPro"/>
</dbReference>
<dbReference type="PANTHER" id="PTHR33841:SF1">
    <property type="entry name" value="DNA METHYLTRANSFERASE A"/>
    <property type="match status" value="1"/>
</dbReference>
<comment type="catalytic activity">
    <reaction evidence="5">
        <text>a 2'-deoxyadenosine in DNA + S-adenosyl-L-methionine = an N(6)-methyl-2'-deoxyadenosine in DNA + S-adenosyl-L-homocysteine + H(+)</text>
        <dbReference type="Rhea" id="RHEA:15197"/>
        <dbReference type="Rhea" id="RHEA-COMP:12418"/>
        <dbReference type="Rhea" id="RHEA-COMP:12419"/>
        <dbReference type="ChEBI" id="CHEBI:15378"/>
        <dbReference type="ChEBI" id="CHEBI:57856"/>
        <dbReference type="ChEBI" id="CHEBI:59789"/>
        <dbReference type="ChEBI" id="CHEBI:90615"/>
        <dbReference type="ChEBI" id="CHEBI:90616"/>
        <dbReference type="EC" id="2.1.1.72"/>
    </reaction>
</comment>
<keyword evidence="4" id="KW-0949">S-adenosyl-L-methionine</keyword>
<evidence type="ECO:0000256" key="5">
    <source>
        <dbReference type="ARBA" id="ARBA00047942"/>
    </source>
</evidence>
<evidence type="ECO:0000259" key="7">
    <source>
        <dbReference type="Pfam" id="PF07669"/>
    </source>
</evidence>
<feature type="domain" description="Type II methyltransferase M.TaqI-like" evidence="7">
    <location>
        <begin position="47"/>
        <end position="356"/>
    </location>
</feature>
<dbReference type="EMBL" id="QLTW01000201">
    <property type="protein sequence ID" value="MBT9145867.1"/>
    <property type="molecule type" value="Genomic_DNA"/>
</dbReference>
<dbReference type="GO" id="GO:0009007">
    <property type="term" value="F:site-specific DNA-methyltransferase (adenine-specific) activity"/>
    <property type="evidence" value="ECO:0007669"/>
    <property type="project" value="UniProtKB-EC"/>
</dbReference>
<evidence type="ECO:0000256" key="3">
    <source>
        <dbReference type="ARBA" id="ARBA00022679"/>
    </source>
</evidence>
<evidence type="ECO:0000313" key="8">
    <source>
        <dbReference type="EMBL" id="MBT9145867.1"/>
    </source>
</evidence>
<accession>A0A9E2BIY3</accession>
<dbReference type="Proteomes" id="UP000811545">
    <property type="component" value="Unassembled WGS sequence"/>
</dbReference>
<dbReference type="InterPro" id="IPR011639">
    <property type="entry name" value="MethylTrfase_TaqI-like_dom"/>
</dbReference>
<organism evidence="8 9">
    <name type="scientific">Psychracetigena formicireducens</name>
    <dbReference type="NCBI Taxonomy" id="2986056"/>
    <lineage>
        <taxon>Bacteria</taxon>
        <taxon>Bacillati</taxon>
        <taxon>Candidatus Lithacetigenota</taxon>
        <taxon>Candidatus Psychracetigena</taxon>
    </lineage>
</organism>
<reference evidence="8 9" key="1">
    <citation type="journal article" date="2021" name="bioRxiv">
        <title>Unique metabolic strategies in Hadean analogues reveal hints for primordial physiology.</title>
        <authorList>
            <person name="Nobu M.K."/>
            <person name="Nakai R."/>
            <person name="Tamazawa S."/>
            <person name="Mori H."/>
            <person name="Toyoda A."/>
            <person name="Ijiri A."/>
            <person name="Suzuki S."/>
            <person name="Kurokawa K."/>
            <person name="Kamagata Y."/>
            <person name="Tamaki H."/>
        </authorList>
    </citation>
    <scope>NUCLEOTIDE SEQUENCE [LARGE SCALE GENOMIC DNA]</scope>
    <source>
        <strain evidence="8">BS525</strain>
    </source>
</reference>
<dbReference type="InterPro" id="IPR002052">
    <property type="entry name" value="DNA_methylase_N6_adenine_CS"/>
</dbReference>